<feature type="compositionally biased region" description="Basic residues" evidence="1">
    <location>
        <begin position="286"/>
        <end position="303"/>
    </location>
</feature>
<accession>A0A8C4ZTK5</accession>
<feature type="region of interest" description="Disordered" evidence="1">
    <location>
        <begin position="261"/>
        <end position="312"/>
    </location>
</feature>
<dbReference type="GeneTree" id="ENSGT00390000018691"/>
<evidence type="ECO:0000313" key="3">
    <source>
        <dbReference type="Proteomes" id="UP000694546"/>
    </source>
</evidence>
<dbReference type="PANTHER" id="PTHR15131">
    <property type="entry name" value="SMALL NUCLEAR RNA ACTIVATING COMPLEX, POLYPEPTIDE 1"/>
    <property type="match status" value="1"/>
</dbReference>
<keyword evidence="3" id="KW-1185">Reference proteome</keyword>
<dbReference type="OMA" id="SYQIRVG"/>
<dbReference type="Proteomes" id="UP000694546">
    <property type="component" value="Chromosome 2"/>
</dbReference>
<reference evidence="2" key="2">
    <citation type="submission" date="2025-09" db="UniProtKB">
        <authorList>
            <consortium name="Ensembl"/>
        </authorList>
    </citation>
    <scope>IDENTIFICATION</scope>
</reference>
<dbReference type="Ensembl" id="ENSGMOT00000022464.2">
    <property type="protein sequence ID" value="ENSGMOP00000021946.2"/>
    <property type="gene ID" value="ENSGMOG00000020459.2"/>
</dbReference>
<dbReference type="GO" id="GO:0019185">
    <property type="term" value="C:snRNA-activating protein complex"/>
    <property type="evidence" value="ECO:0007669"/>
    <property type="project" value="TreeGrafter"/>
</dbReference>
<dbReference type="PANTHER" id="PTHR15131:SF3">
    <property type="entry name" value="SNRNA-ACTIVATING PROTEIN COMPLEX SUBUNIT 1"/>
    <property type="match status" value="1"/>
</dbReference>
<dbReference type="InterPro" id="IPR019188">
    <property type="entry name" value="SNAPC1"/>
</dbReference>
<protein>
    <submittedName>
        <fullName evidence="2">Uncharacterized protein</fullName>
    </submittedName>
</protein>
<dbReference type="Pfam" id="PF09808">
    <property type="entry name" value="SNAPC1"/>
    <property type="match status" value="1"/>
</dbReference>
<proteinExistence type="predicted"/>
<dbReference type="AlphaFoldDB" id="A0A8C4ZTK5"/>
<reference evidence="2" key="1">
    <citation type="submission" date="2025-08" db="UniProtKB">
        <authorList>
            <consortium name="Ensembl"/>
        </authorList>
    </citation>
    <scope>IDENTIFICATION</scope>
</reference>
<organism evidence="2 3">
    <name type="scientific">Gadus morhua</name>
    <name type="common">Atlantic cod</name>
    <dbReference type="NCBI Taxonomy" id="8049"/>
    <lineage>
        <taxon>Eukaryota</taxon>
        <taxon>Metazoa</taxon>
        <taxon>Chordata</taxon>
        <taxon>Craniata</taxon>
        <taxon>Vertebrata</taxon>
        <taxon>Euteleostomi</taxon>
        <taxon>Actinopterygii</taxon>
        <taxon>Neopterygii</taxon>
        <taxon>Teleostei</taxon>
        <taxon>Neoteleostei</taxon>
        <taxon>Acanthomorphata</taxon>
        <taxon>Zeiogadaria</taxon>
        <taxon>Gadariae</taxon>
        <taxon>Gadiformes</taxon>
        <taxon>Gadoidei</taxon>
        <taxon>Gadidae</taxon>
        <taxon>Gadus</taxon>
    </lineage>
</organism>
<dbReference type="GO" id="GO:0043565">
    <property type="term" value="F:sequence-specific DNA binding"/>
    <property type="evidence" value="ECO:0007669"/>
    <property type="project" value="TreeGrafter"/>
</dbReference>
<sequence>RTHFRPEDVEELLARFQQTESVRFEHFSAAWRYMRFSEVFAGIHLFGEMKRFCRVALATASKYFLGPFSYQVRVGGLYLLYAFYNTQLASPQHNIRFALKDWEYIQNFLKESLHSRHYDVIYILRKLFATQAIHFVAMPHLLAFRKLRKHQSEPLCAGFLSRTERVQELVYSELLDEVSNIQTLYQSKKKVVMEKAGLFTVAVADFPNRIQEVAGEFVAWQDHNYQADSLKEEGDEKPGETDTTKRSQLVCSIKQKSYRNYKEAGRARRHRQPVAVETFDPDQRPSLRRRRPPSLRARTRKTLVVREESTHL</sequence>
<dbReference type="GO" id="GO:0042796">
    <property type="term" value="P:snRNA transcription by RNA polymerase III"/>
    <property type="evidence" value="ECO:0007669"/>
    <property type="project" value="TreeGrafter"/>
</dbReference>
<dbReference type="GO" id="GO:0042795">
    <property type="term" value="P:snRNA transcription by RNA polymerase II"/>
    <property type="evidence" value="ECO:0007669"/>
    <property type="project" value="TreeGrafter"/>
</dbReference>
<evidence type="ECO:0000313" key="2">
    <source>
        <dbReference type="Ensembl" id="ENSGMOP00000021946.2"/>
    </source>
</evidence>
<feature type="region of interest" description="Disordered" evidence="1">
    <location>
        <begin position="229"/>
        <end position="248"/>
    </location>
</feature>
<evidence type="ECO:0000256" key="1">
    <source>
        <dbReference type="SAM" id="MobiDB-lite"/>
    </source>
</evidence>
<name>A0A8C4ZTK5_GADMO</name>
<feature type="compositionally biased region" description="Basic and acidic residues" evidence="1">
    <location>
        <begin position="229"/>
        <end position="245"/>
    </location>
</feature>